<feature type="compositionally biased region" description="Basic and acidic residues" evidence="2">
    <location>
        <begin position="417"/>
        <end position="458"/>
    </location>
</feature>
<dbReference type="PANTHER" id="PTHR48014:SF21">
    <property type="entry name" value="SERINE_THREONINE-PROTEIN KINASE FRAY2"/>
    <property type="match status" value="1"/>
</dbReference>
<dbReference type="GO" id="GO:0004672">
    <property type="term" value="F:protein kinase activity"/>
    <property type="evidence" value="ECO:0007669"/>
    <property type="project" value="InterPro"/>
</dbReference>
<dbReference type="SMART" id="SM00220">
    <property type="entry name" value="S_TKc"/>
    <property type="match status" value="1"/>
</dbReference>
<dbReference type="EMBL" id="BRXW01000642">
    <property type="protein sequence ID" value="GMH71653.1"/>
    <property type="molecule type" value="Genomic_DNA"/>
</dbReference>
<dbReference type="OrthoDB" id="8693905at2759"/>
<feature type="compositionally biased region" description="Polar residues" evidence="2">
    <location>
        <begin position="1"/>
        <end position="17"/>
    </location>
</feature>
<reference evidence="5" key="1">
    <citation type="journal article" date="2023" name="Commun. Biol.">
        <title>Genome analysis of Parmales, the sister group of diatoms, reveals the evolutionary specialization of diatoms from phago-mixotrophs to photoautotrophs.</title>
        <authorList>
            <person name="Ban H."/>
            <person name="Sato S."/>
            <person name="Yoshikawa S."/>
            <person name="Yamada K."/>
            <person name="Nakamura Y."/>
            <person name="Ichinomiya M."/>
            <person name="Sato N."/>
            <person name="Blanc-Mathieu R."/>
            <person name="Endo H."/>
            <person name="Kuwata A."/>
            <person name="Ogata H."/>
        </authorList>
    </citation>
    <scope>NUCLEOTIDE SEQUENCE [LARGE SCALE GENOMIC DNA]</scope>
    <source>
        <strain evidence="5">NIES 3700</strain>
    </source>
</reference>
<dbReference type="InterPro" id="IPR047173">
    <property type="entry name" value="STRAD_A/B-like"/>
</dbReference>
<feature type="region of interest" description="Disordered" evidence="2">
    <location>
        <begin position="1"/>
        <end position="29"/>
    </location>
</feature>
<dbReference type="AlphaFoldDB" id="A0A9W7ECW1"/>
<dbReference type="PANTHER" id="PTHR48014">
    <property type="entry name" value="SERINE/THREONINE-PROTEIN KINASE FRAY2"/>
    <property type="match status" value="1"/>
</dbReference>
<dbReference type="Gene3D" id="3.30.200.20">
    <property type="entry name" value="Phosphorylase Kinase, domain 1"/>
    <property type="match status" value="1"/>
</dbReference>
<evidence type="ECO:0000313" key="5">
    <source>
        <dbReference type="Proteomes" id="UP001165122"/>
    </source>
</evidence>
<dbReference type="GO" id="GO:0005524">
    <property type="term" value="F:ATP binding"/>
    <property type="evidence" value="ECO:0007669"/>
    <property type="project" value="InterPro"/>
</dbReference>
<comment type="caution">
    <text evidence="4">The sequence shown here is derived from an EMBL/GenBank/DDBJ whole genome shotgun (WGS) entry which is preliminary data.</text>
</comment>
<proteinExistence type="inferred from homology"/>
<dbReference type="GO" id="GO:0043539">
    <property type="term" value="F:protein serine/threonine kinase activator activity"/>
    <property type="evidence" value="ECO:0007669"/>
    <property type="project" value="InterPro"/>
</dbReference>
<dbReference type="Gene3D" id="1.10.510.10">
    <property type="entry name" value="Transferase(Phosphotransferase) domain 1"/>
    <property type="match status" value="1"/>
</dbReference>
<dbReference type="InterPro" id="IPR011009">
    <property type="entry name" value="Kinase-like_dom_sf"/>
</dbReference>
<sequence>MASLLNAFSNPKPDSNETPSPTSPTPDKIADTNNEILWPLLPNDYTLTKIIGKGAFATVYAATAKTTEKSAPVEDRGSTGQYYPHCSIKILELENVGSSLTDILNEVRIMRSISHRNVLDAYATFVRGSQLWLVTQIMAKGSCLNALGVLQERGIQGFDEKSIQYVMNSTLRGLQYLHSQGHIHRDVKAGNILLGSLGGVRLADFGVSGWLKSSQGESRDCAKTFVGTPCWMAPEVMEQISGYDYGADVWSLGITCLELAKGYAPYANFPPMKVLLMTIQENPPSFDTYEDLGGQGEKHSKDMKSFVNKCLQKDPSKRLSVNELLNHRIFSHLGDEKGINKAREEFRNDILKHIDDIGNIDPDKVVKERAAGTKPIAFESTPGDKDRPAGTTWVFSDGTSQVVKQGGGGGDDDEDFFDKFEKSTGGENFALEKDREKEKEEPGKEKESVKKEEKPAKDETDDILDFMDEFEKIGTGE</sequence>
<keyword evidence="5" id="KW-1185">Reference proteome</keyword>
<comment type="similarity">
    <text evidence="1">Belongs to the protein kinase superfamily. STE Ser/Thr protein kinase family. STE20 subfamily.</text>
</comment>
<feature type="region of interest" description="Disordered" evidence="2">
    <location>
        <begin position="400"/>
        <end position="464"/>
    </location>
</feature>
<name>A0A9W7ECW1_9STRA</name>
<dbReference type="InterPro" id="IPR000719">
    <property type="entry name" value="Prot_kinase_dom"/>
</dbReference>
<gene>
    <name evidence="4" type="ORF">TrLO_g15412</name>
</gene>
<dbReference type="Pfam" id="PF00069">
    <property type="entry name" value="Pkinase"/>
    <property type="match status" value="1"/>
</dbReference>
<organism evidence="4 5">
    <name type="scientific">Triparma laevis f. longispina</name>
    <dbReference type="NCBI Taxonomy" id="1714387"/>
    <lineage>
        <taxon>Eukaryota</taxon>
        <taxon>Sar</taxon>
        <taxon>Stramenopiles</taxon>
        <taxon>Ochrophyta</taxon>
        <taxon>Bolidophyceae</taxon>
        <taxon>Parmales</taxon>
        <taxon>Triparmaceae</taxon>
        <taxon>Triparma</taxon>
    </lineage>
</organism>
<evidence type="ECO:0000256" key="2">
    <source>
        <dbReference type="SAM" id="MobiDB-lite"/>
    </source>
</evidence>
<accession>A0A9W7ECW1</accession>
<dbReference type="SUPFAM" id="SSF56112">
    <property type="entry name" value="Protein kinase-like (PK-like)"/>
    <property type="match status" value="1"/>
</dbReference>
<evidence type="ECO:0000259" key="3">
    <source>
        <dbReference type="PROSITE" id="PS50011"/>
    </source>
</evidence>
<evidence type="ECO:0000256" key="1">
    <source>
        <dbReference type="ARBA" id="ARBA00008874"/>
    </source>
</evidence>
<feature type="domain" description="Protein kinase" evidence="3">
    <location>
        <begin position="45"/>
        <end position="330"/>
    </location>
</feature>
<protein>
    <recommendedName>
        <fullName evidence="3">Protein kinase domain-containing protein</fullName>
    </recommendedName>
</protein>
<evidence type="ECO:0000313" key="4">
    <source>
        <dbReference type="EMBL" id="GMH71653.1"/>
    </source>
</evidence>
<dbReference type="Proteomes" id="UP001165122">
    <property type="component" value="Unassembled WGS sequence"/>
</dbReference>
<dbReference type="PROSITE" id="PS50011">
    <property type="entry name" value="PROTEIN_KINASE_DOM"/>
    <property type="match status" value="1"/>
</dbReference>